<dbReference type="PANTHER" id="PTHR33730">
    <property type="entry name" value="OS05G0542732 PROTEIN-RELATED"/>
    <property type="match status" value="1"/>
</dbReference>
<dbReference type="Proteomes" id="UP000283530">
    <property type="component" value="Unassembled WGS sequence"/>
</dbReference>
<evidence type="ECO:0000313" key="2">
    <source>
        <dbReference type="EMBL" id="RWR83081.1"/>
    </source>
</evidence>
<comment type="caution">
    <text evidence="2">The sequence shown here is derived from an EMBL/GenBank/DDBJ whole genome shotgun (WGS) entry which is preliminary data.</text>
</comment>
<dbReference type="Pfam" id="PF15697">
    <property type="entry name" value="DUF4666"/>
    <property type="match status" value="1"/>
</dbReference>
<keyword evidence="3" id="KW-1185">Reference proteome</keyword>
<feature type="region of interest" description="Disordered" evidence="1">
    <location>
        <begin position="51"/>
        <end position="78"/>
    </location>
</feature>
<evidence type="ECO:0000256" key="1">
    <source>
        <dbReference type="SAM" id="MobiDB-lite"/>
    </source>
</evidence>
<dbReference type="EMBL" id="QPKB01000004">
    <property type="protein sequence ID" value="RWR83081.1"/>
    <property type="molecule type" value="Genomic_DNA"/>
</dbReference>
<keyword evidence="2" id="KW-0378">Hydrolase</keyword>
<reference evidence="2 3" key="1">
    <citation type="journal article" date="2019" name="Nat. Plants">
        <title>Stout camphor tree genome fills gaps in understanding of flowering plant genome evolution.</title>
        <authorList>
            <person name="Chaw S.M."/>
            <person name="Liu Y.C."/>
            <person name="Wu Y.W."/>
            <person name="Wang H.Y."/>
            <person name="Lin C.I."/>
            <person name="Wu C.S."/>
            <person name="Ke H.M."/>
            <person name="Chang L.Y."/>
            <person name="Hsu C.Y."/>
            <person name="Yang H.T."/>
            <person name="Sudianto E."/>
            <person name="Hsu M.H."/>
            <person name="Wu K.P."/>
            <person name="Wang L.N."/>
            <person name="Leebens-Mack J.H."/>
            <person name="Tsai I.J."/>
        </authorList>
    </citation>
    <scope>NUCLEOTIDE SEQUENCE [LARGE SCALE GENOMIC DNA]</scope>
    <source>
        <strain evidence="3">cv. Chaw 1501</strain>
        <tissue evidence="2">Young leaves</tissue>
    </source>
</reference>
<dbReference type="GO" id="GO:0016787">
    <property type="term" value="F:hydrolase activity"/>
    <property type="evidence" value="ECO:0007669"/>
    <property type="project" value="UniProtKB-KW"/>
</dbReference>
<proteinExistence type="predicted"/>
<organism evidence="2 3">
    <name type="scientific">Cinnamomum micranthum f. kanehirae</name>
    <dbReference type="NCBI Taxonomy" id="337451"/>
    <lineage>
        <taxon>Eukaryota</taxon>
        <taxon>Viridiplantae</taxon>
        <taxon>Streptophyta</taxon>
        <taxon>Embryophyta</taxon>
        <taxon>Tracheophyta</taxon>
        <taxon>Spermatophyta</taxon>
        <taxon>Magnoliopsida</taxon>
        <taxon>Magnoliidae</taxon>
        <taxon>Laurales</taxon>
        <taxon>Lauraceae</taxon>
        <taxon>Cinnamomum</taxon>
    </lineage>
</organism>
<dbReference type="OrthoDB" id="10251154at2759"/>
<accession>A0A3S4NXX7</accession>
<sequence>MAGLQRSSVSFRRQGSSGLVWEDRLLSGDLNQMKQKDGGVELRELRHSQSVGSVGMMDRSRSGGGRWRTVKVSPAIEPPSPKVSGCGLFCSVLGRSATTKQSKSRKRY</sequence>
<dbReference type="AlphaFoldDB" id="A0A3S4NXX7"/>
<protein>
    <submittedName>
        <fullName evidence="2">Nudix hydrolase 19, chloroplastic</fullName>
    </submittedName>
</protein>
<dbReference type="PANTHER" id="PTHR33730:SF4">
    <property type="entry name" value="OS05G0542732 PROTEIN"/>
    <property type="match status" value="1"/>
</dbReference>
<name>A0A3S4NXX7_9MAGN</name>
<gene>
    <name evidence="2" type="ORF">CKAN_01182400</name>
</gene>
<evidence type="ECO:0000313" key="3">
    <source>
        <dbReference type="Proteomes" id="UP000283530"/>
    </source>
</evidence>
<dbReference type="InterPro" id="IPR031421">
    <property type="entry name" value="DUF4666"/>
</dbReference>